<dbReference type="Pfam" id="PF12274">
    <property type="entry name" value="DUF3615"/>
    <property type="match status" value="1"/>
</dbReference>
<reference evidence="3 4" key="1">
    <citation type="submission" date="2017-09" db="EMBL/GenBank/DDBJ databases">
        <authorList>
            <consortium name="International Durum Wheat Genome Sequencing Consortium (IDWGSC)"/>
            <person name="Milanesi L."/>
        </authorList>
    </citation>
    <scope>NUCLEOTIDE SEQUENCE [LARGE SCALE GENOMIC DNA]</scope>
    <source>
        <strain evidence="4">cv. Svevo</strain>
    </source>
</reference>
<name>A0A9R1AH37_TRITD</name>
<evidence type="ECO:0000313" key="4">
    <source>
        <dbReference type="Proteomes" id="UP000324705"/>
    </source>
</evidence>
<dbReference type="EMBL" id="LT934120">
    <property type="protein sequence ID" value="VAI27654.1"/>
    <property type="molecule type" value="Genomic_DNA"/>
</dbReference>
<evidence type="ECO:0000259" key="2">
    <source>
        <dbReference type="Pfam" id="PF12274"/>
    </source>
</evidence>
<feature type="compositionally biased region" description="Basic and acidic residues" evidence="1">
    <location>
        <begin position="10"/>
        <end position="21"/>
    </location>
</feature>
<gene>
    <name evidence="3" type="ORF">TRITD_5Bv1G028360</name>
</gene>
<feature type="domain" description="DUF3615" evidence="2">
    <location>
        <begin position="29"/>
        <end position="150"/>
    </location>
</feature>
<evidence type="ECO:0000313" key="3">
    <source>
        <dbReference type="EMBL" id="VAI27654.1"/>
    </source>
</evidence>
<proteinExistence type="predicted"/>
<dbReference type="PANTHER" id="PTHR34710:SF17">
    <property type="entry name" value="FLZ-TYPE DOMAIN-CONTAINING PROTEIN"/>
    <property type="match status" value="1"/>
</dbReference>
<sequence length="183" mass="21063">MGSVFSSVAAEDRERSEEERDASVIHHARCALLHYNSKNPGAEFDLVKPLMNMAVIFRGETWHHVSFWARRRGAPPETPVRQFFGELRYKYICGDDDKAVEIQGCRVVVETCAIVNKISTFQTQPPTRKKKKPRRSVCILCPRSFEIIHPKKGKFICGKEEGHEKEFIRLNNMLEKPFTCQPS</sequence>
<feature type="region of interest" description="Disordered" evidence="1">
    <location>
        <begin position="1"/>
        <end position="21"/>
    </location>
</feature>
<keyword evidence="4" id="KW-1185">Reference proteome</keyword>
<protein>
    <recommendedName>
        <fullName evidence="2">DUF3615 domain-containing protein</fullName>
    </recommendedName>
</protein>
<evidence type="ECO:0000256" key="1">
    <source>
        <dbReference type="SAM" id="MobiDB-lite"/>
    </source>
</evidence>
<dbReference type="AlphaFoldDB" id="A0A9R1AH37"/>
<dbReference type="Gramene" id="TRITD5Bv1G028360.1">
    <property type="protein sequence ID" value="TRITD5Bv1G028360.1"/>
    <property type="gene ID" value="TRITD5Bv1G028360"/>
</dbReference>
<organism evidence="3 4">
    <name type="scientific">Triticum turgidum subsp. durum</name>
    <name type="common">Durum wheat</name>
    <name type="synonym">Triticum durum</name>
    <dbReference type="NCBI Taxonomy" id="4567"/>
    <lineage>
        <taxon>Eukaryota</taxon>
        <taxon>Viridiplantae</taxon>
        <taxon>Streptophyta</taxon>
        <taxon>Embryophyta</taxon>
        <taxon>Tracheophyta</taxon>
        <taxon>Spermatophyta</taxon>
        <taxon>Magnoliopsida</taxon>
        <taxon>Liliopsida</taxon>
        <taxon>Poales</taxon>
        <taxon>Poaceae</taxon>
        <taxon>BOP clade</taxon>
        <taxon>Pooideae</taxon>
        <taxon>Triticodae</taxon>
        <taxon>Triticeae</taxon>
        <taxon>Triticinae</taxon>
        <taxon>Triticum</taxon>
    </lineage>
</organism>
<dbReference type="Proteomes" id="UP000324705">
    <property type="component" value="Chromosome 5B"/>
</dbReference>
<dbReference type="PANTHER" id="PTHR34710">
    <property type="entry name" value="OS03G0834100 PROTEIN"/>
    <property type="match status" value="1"/>
</dbReference>
<accession>A0A9R1AH37</accession>
<dbReference type="InterPro" id="IPR022059">
    <property type="entry name" value="DUF3615"/>
</dbReference>